<name>A0A4Q1KDB5_9SPHN</name>
<comment type="caution">
    <text evidence="1">The sequence shown here is derived from an EMBL/GenBank/DDBJ whole genome shotgun (WGS) entry which is preliminary data.</text>
</comment>
<dbReference type="AlphaFoldDB" id="A0A4Q1KDB5"/>
<gene>
    <name evidence="1" type="ORF">EQG66_13585</name>
</gene>
<protein>
    <submittedName>
        <fullName evidence="1">Uncharacterized protein</fullName>
    </submittedName>
</protein>
<evidence type="ECO:0000313" key="1">
    <source>
        <dbReference type="EMBL" id="RXR25927.1"/>
    </source>
</evidence>
<accession>A0A4Q1KDB5</accession>
<evidence type="ECO:0000313" key="2">
    <source>
        <dbReference type="Proteomes" id="UP000290958"/>
    </source>
</evidence>
<organism evidence="1 2">
    <name type="scientific">Sphingobium fluviale</name>
    <dbReference type="NCBI Taxonomy" id="2506423"/>
    <lineage>
        <taxon>Bacteria</taxon>
        <taxon>Pseudomonadati</taxon>
        <taxon>Pseudomonadota</taxon>
        <taxon>Alphaproteobacteria</taxon>
        <taxon>Sphingomonadales</taxon>
        <taxon>Sphingomonadaceae</taxon>
        <taxon>Sphingobium</taxon>
    </lineage>
</organism>
<dbReference type="EMBL" id="SBKP01000018">
    <property type="protein sequence ID" value="RXR25927.1"/>
    <property type="molecule type" value="Genomic_DNA"/>
</dbReference>
<reference evidence="2" key="1">
    <citation type="submission" date="2019-01" db="EMBL/GenBank/DDBJ databases">
        <title>Cytophagaceae bacterium strain CAR-16.</title>
        <authorList>
            <person name="Chen W.-M."/>
        </authorList>
    </citation>
    <scope>NUCLEOTIDE SEQUENCE [LARGE SCALE GENOMIC DNA]</scope>
    <source>
        <strain evidence="2">CHR27</strain>
    </source>
</reference>
<sequence length="107" mass="11640">MMIQHDAMNMVRSGLMARIDAIAAQGGTISLPRICEQIDIIRHDARAYGLEPLERLASTLESALARHGLGPVVLSYLDLMRDAVESEDTSPEASQVFLAALSLRIGH</sequence>
<dbReference type="RefSeq" id="WP_129405094.1">
    <property type="nucleotide sequence ID" value="NZ_SBKP01000018.1"/>
</dbReference>
<keyword evidence="2" id="KW-1185">Reference proteome</keyword>
<dbReference type="Proteomes" id="UP000290958">
    <property type="component" value="Unassembled WGS sequence"/>
</dbReference>
<dbReference type="OrthoDB" id="7449667at2"/>
<proteinExistence type="predicted"/>